<evidence type="ECO:0000256" key="1">
    <source>
        <dbReference type="SAM" id="MobiDB-lite"/>
    </source>
</evidence>
<feature type="compositionally biased region" description="Low complexity" evidence="1">
    <location>
        <begin position="8"/>
        <end position="18"/>
    </location>
</feature>
<gene>
    <name evidence="2" type="ORF">DFH94DRAFT_630209</name>
</gene>
<dbReference type="PANTHER" id="PTHR43628">
    <property type="entry name" value="ACTIVATOR OF C KINASE PROTEIN 1-RELATED"/>
    <property type="match status" value="1"/>
</dbReference>
<dbReference type="Pfam" id="PF08238">
    <property type="entry name" value="Sel1"/>
    <property type="match status" value="3"/>
</dbReference>
<evidence type="ECO:0000313" key="3">
    <source>
        <dbReference type="Proteomes" id="UP000759537"/>
    </source>
</evidence>
<dbReference type="InterPro" id="IPR011990">
    <property type="entry name" value="TPR-like_helical_dom_sf"/>
</dbReference>
<sequence>MFSYYELDSPSSSPTSDSLRVPASPHTPHTRTQRVASPIPDPTPRDDSRQVGLADQLLQEGIRHHEANRLREAAIAFERSARTPGGSGVGMLMWGLTLRHGWGCAKDESLGFSWLRRAAEAAVGDLERARAGLDISAVRGELVLAIYEVGQCFFQGWGVKKDQKMAVSYFEIAARLGDVDAQEELAFCYANGRGCKKDRKEAAKWYRAAVAQGASDVGLAWIYKEKFQ</sequence>
<dbReference type="InterPro" id="IPR052945">
    <property type="entry name" value="Mitotic_Regulator"/>
</dbReference>
<organism evidence="2 3">
    <name type="scientific">Russula ochroleuca</name>
    <dbReference type="NCBI Taxonomy" id="152965"/>
    <lineage>
        <taxon>Eukaryota</taxon>
        <taxon>Fungi</taxon>
        <taxon>Dikarya</taxon>
        <taxon>Basidiomycota</taxon>
        <taxon>Agaricomycotina</taxon>
        <taxon>Agaricomycetes</taxon>
        <taxon>Russulales</taxon>
        <taxon>Russulaceae</taxon>
        <taxon>Russula</taxon>
    </lineage>
</organism>
<dbReference type="Gene3D" id="1.25.40.10">
    <property type="entry name" value="Tetratricopeptide repeat domain"/>
    <property type="match status" value="1"/>
</dbReference>
<comment type="caution">
    <text evidence="2">The sequence shown here is derived from an EMBL/GenBank/DDBJ whole genome shotgun (WGS) entry which is preliminary data.</text>
</comment>
<dbReference type="SUPFAM" id="SSF81901">
    <property type="entry name" value="HCP-like"/>
    <property type="match status" value="1"/>
</dbReference>
<dbReference type="EMBL" id="WHVB01000007">
    <property type="protein sequence ID" value="KAF8480740.1"/>
    <property type="molecule type" value="Genomic_DNA"/>
</dbReference>
<protein>
    <submittedName>
        <fullName evidence="2">HCP-like protein</fullName>
    </submittedName>
</protein>
<dbReference type="Proteomes" id="UP000759537">
    <property type="component" value="Unassembled WGS sequence"/>
</dbReference>
<dbReference type="AlphaFoldDB" id="A0A9P5MWQ5"/>
<accession>A0A9P5MWQ5</accession>
<keyword evidence="3" id="KW-1185">Reference proteome</keyword>
<dbReference type="PANTHER" id="PTHR43628:SF1">
    <property type="entry name" value="CHITIN SYNTHASE REGULATORY FACTOR 2-RELATED"/>
    <property type="match status" value="1"/>
</dbReference>
<reference evidence="2" key="1">
    <citation type="submission" date="2019-10" db="EMBL/GenBank/DDBJ databases">
        <authorList>
            <consortium name="DOE Joint Genome Institute"/>
            <person name="Kuo A."/>
            <person name="Miyauchi S."/>
            <person name="Kiss E."/>
            <person name="Drula E."/>
            <person name="Kohler A."/>
            <person name="Sanchez-Garcia M."/>
            <person name="Andreopoulos B."/>
            <person name="Barry K.W."/>
            <person name="Bonito G."/>
            <person name="Buee M."/>
            <person name="Carver A."/>
            <person name="Chen C."/>
            <person name="Cichocki N."/>
            <person name="Clum A."/>
            <person name="Culley D."/>
            <person name="Crous P.W."/>
            <person name="Fauchery L."/>
            <person name="Girlanda M."/>
            <person name="Hayes R."/>
            <person name="Keri Z."/>
            <person name="LaButti K."/>
            <person name="Lipzen A."/>
            <person name="Lombard V."/>
            <person name="Magnuson J."/>
            <person name="Maillard F."/>
            <person name="Morin E."/>
            <person name="Murat C."/>
            <person name="Nolan M."/>
            <person name="Ohm R."/>
            <person name="Pangilinan J."/>
            <person name="Pereira M."/>
            <person name="Perotto S."/>
            <person name="Peter M."/>
            <person name="Riley R."/>
            <person name="Sitrit Y."/>
            <person name="Stielow B."/>
            <person name="Szollosi G."/>
            <person name="Zifcakova L."/>
            <person name="Stursova M."/>
            <person name="Spatafora J.W."/>
            <person name="Tedersoo L."/>
            <person name="Vaario L.-M."/>
            <person name="Yamada A."/>
            <person name="Yan M."/>
            <person name="Wang P."/>
            <person name="Xu J."/>
            <person name="Bruns T."/>
            <person name="Baldrian P."/>
            <person name="Vilgalys R."/>
            <person name="Henrissat B."/>
            <person name="Grigoriev I.V."/>
            <person name="Hibbett D."/>
            <person name="Nagy L.G."/>
            <person name="Martin F.M."/>
        </authorList>
    </citation>
    <scope>NUCLEOTIDE SEQUENCE</scope>
    <source>
        <strain evidence="2">Prilba</strain>
    </source>
</reference>
<dbReference type="InterPro" id="IPR006597">
    <property type="entry name" value="Sel1-like"/>
</dbReference>
<dbReference type="GO" id="GO:0010972">
    <property type="term" value="P:negative regulation of G2/M transition of mitotic cell cycle"/>
    <property type="evidence" value="ECO:0007669"/>
    <property type="project" value="TreeGrafter"/>
</dbReference>
<dbReference type="GO" id="GO:0032153">
    <property type="term" value="C:cell division site"/>
    <property type="evidence" value="ECO:0007669"/>
    <property type="project" value="TreeGrafter"/>
</dbReference>
<dbReference type="OrthoDB" id="2148946at2759"/>
<dbReference type="SMART" id="SM00671">
    <property type="entry name" value="SEL1"/>
    <property type="match status" value="3"/>
</dbReference>
<reference evidence="2" key="2">
    <citation type="journal article" date="2020" name="Nat. Commun.">
        <title>Large-scale genome sequencing of mycorrhizal fungi provides insights into the early evolution of symbiotic traits.</title>
        <authorList>
            <person name="Miyauchi S."/>
            <person name="Kiss E."/>
            <person name="Kuo A."/>
            <person name="Drula E."/>
            <person name="Kohler A."/>
            <person name="Sanchez-Garcia M."/>
            <person name="Morin E."/>
            <person name="Andreopoulos B."/>
            <person name="Barry K.W."/>
            <person name="Bonito G."/>
            <person name="Buee M."/>
            <person name="Carver A."/>
            <person name="Chen C."/>
            <person name="Cichocki N."/>
            <person name="Clum A."/>
            <person name="Culley D."/>
            <person name="Crous P.W."/>
            <person name="Fauchery L."/>
            <person name="Girlanda M."/>
            <person name="Hayes R.D."/>
            <person name="Keri Z."/>
            <person name="LaButti K."/>
            <person name="Lipzen A."/>
            <person name="Lombard V."/>
            <person name="Magnuson J."/>
            <person name="Maillard F."/>
            <person name="Murat C."/>
            <person name="Nolan M."/>
            <person name="Ohm R.A."/>
            <person name="Pangilinan J."/>
            <person name="Pereira M.F."/>
            <person name="Perotto S."/>
            <person name="Peter M."/>
            <person name="Pfister S."/>
            <person name="Riley R."/>
            <person name="Sitrit Y."/>
            <person name="Stielow J.B."/>
            <person name="Szollosi G."/>
            <person name="Zifcakova L."/>
            <person name="Stursova M."/>
            <person name="Spatafora J.W."/>
            <person name="Tedersoo L."/>
            <person name="Vaario L.M."/>
            <person name="Yamada A."/>
            <person name="Yan M."/>
            <person name="Wang P."/>
            <person name="Xu J."/>
            <person name="Bruns T."/>
            <person name="Baldrian P."/>
            <person name="Vilgalys R."/>
            <person name="Dunand C."/>
            <person name="Henrissat B."/>
            <person name="Grigoriev I.V."/>
            <person name="Hibbett D."/>
            <person name="Nagy L.G."/>
            <person name="Martin F.M."/>
        </authorList>
    </citation>
    <scope>NUCLEOTIDE SEQUENCE</scope>
    <source>
        <strain evidence="2">Prilba</strain>
    </source>
</reference>
<feature type="region of interest" description="Disordered" evidence="1">
    <location>
        <begin position="1"/>
        <end position="50"/>
    </location>
</feature>
<proteinExistence type="predicted"/>
<evidence type="ECO:0000313" key="2">
    <source>
        <dbReference type="EMBL" id="KAF8480740.1"/>
    </source>
</evidence>
<name>A0A9P5MWQ5_9AGAM</name>